<evidence type="ECO:0000313" key="8">
    <source>
        <dbReference type="EMBL" id="CUI01402.1"/>
    </source>
</evidence>
<feature type="transmembrane region" description="Helical" evidence="6">
    <location>
        <begin position="209"/>
        <end position="231"/>
    </location>
</feature>
<dbReference type="PANTHER" id="PTHR32322:SF2">
    <property type="entry name" value="EAMA DOMAIN-CONTAINING PROTEIN"/>
    <property type="match status" value="1"/>
</dbReference>
<dbReference type="PANTHER" id="PTHR32322">
    <property type="entry name" value="INNER MEMBRANE TRANSPORTER"/>
    <property type="match status" value="1"/>
</dbReference>
<evidence type="ECO:0000256" key="4">
    <source>
        <dbReference type="ARBA" id="ARBA00022989"/>
    </source>
</evidence>
<keyword evidence="5 6" id="KW-0472">Membrane</keyword>
<protein>
    <submittedName>
        <fullName evidence="8">Putative DMT superfamily transporter inner membrane protein</fullName>
    </submittedName>
</protein>
<dbReference type="InterPro" id="IPR050638">
    <property type="entry name" value="AA-Vitamin_Transporters"/>
</dbReference>
<keyword evidence="3 6" id="KW-0812">Transmembrane</keyword>
<accession>A0A0N7M544</accession>
<dbReference type="EMBL" id="CYSR01000031">
    <property type="protein sequence ID" value="CUI01402.1"/>
    <property type="molecule type" value="Genomic_DNA"/>
</dbReference>
<evidence type="ECO:0000256" key="6">
    <source>
        <dbReference type="SAM" id="Phobius"/>
    </source>
</evidence>
<name>A0A0N7M544_9RHOB</name>
<organism evidence="8 9">
    <name type="scientific">Leisingera aquaemixtae</name>
    <dbReference type="NCBI Taxonomy" id="1396826"/>
    <lineage>
        <taxon>Bacteria</taxon>
        <taxon>Pseudomonadati</taxon>
        <taxon>Pseudomonadota</taxon>
        <taxon>Alphaproteobacteria</taxon>
        <taxon>Rhodobacterales</taxon>
        <taxon>Roseobacteraceae</taxon>
        <taxon>Leisingera</taxon>
    </lineage>
</organism>
<feature type="transmembrane region" description="Helical" evidence="6">
    <location>
        <begin position="147"/>
        <end position="167"/>
    </location>
</feature>
<feature type="transmembrane region" description="Helical" evidence="6">
    <location>
        <begin position="33"/>
        <end position="55"/>
    </location>
</feature>
<keyword evidence="4 6" id="KW-1133">Transmembrane helix</keyword>
<proteinExistence type="inferred from homology"/>
<dbReference type="Pfam" id="PF00892">
    <property type="entry name" value="EamA"/>
    <property type="match status" value="2"/>
</dbReference>
<evidence type="ECO:0000313" key="9">
    <source>
        <dbReference type="Proteomes" id="UP000051326"/>
    </source>
</evidence>
<dbReference type="Gene3D" id="1.10.3730.20">
    <property type="match status" value="1"/>
</dbReference>
<dbReference type="RefSeq" id="WP_058287418.1">
    <property type="nucleotide sequence ID" value="NZ_CYSR01000031.1"/>
</dbReference>
<evidence type="ECO:0000256" key="2">
    <source>
        <dbReference type="ARBA" id="ARBA00007362"/>
    </source>
</evidence>
<feature type="domain" description="EamA" evidence="7">
    <location>
        <begin position="148"/>
        <end position="281"/>
    </location>
</feature>
<feature type="transmembrane region" description="Helical" evidence="6">
    <location>
        <begin position="243"/>
        <end position="260"/>
    </location>
</feature>
<evidence type="ECO:0000256" key="1">
    <source>
        <dbReference type="ARBA" id="ARBA00004141"/>
    </source>
</evidence>
<feature type="transmembrane region" description="Helical" evidence="6">
    <location>
        <begin position="67"/>
        <end position="86"/>
    </location>
</feature>
<evidence type="ECO:0000256" key="3">
    <source>
        <dbReference type="ARBA" id="ARBA00022692"/>
    </source>
</evidence>
<feature type="transmembrane region" description="Helical" evidence="6">
    <location>
        <begin position="92"/>
        <end position="114"/>
    </location>
</feature>
<comment type="similarity">
    <text evidence="2">Belongs to the EamA transporter family.</text>
</comment>
<dbReference type="InterPro" id="IPR037185">
    <property type="entry name" value="EmrE-like"/>
</dbReference>
<dbReference type="AlphaFoldDB" id="A0A0N7M544"/>
<reference evidence="8 9" key="1">
    <citation type="submission" date="2015-09" db="EMBL/GenBank/DDBJ databases">
        <authorList>
            <consortium name="Swine Surveillance"/>
        </authorList>
    </citation>
    <scope>NUCLEOTIDE SEQUENCE [LARGE SCALE GENOMIC DNA]</scope>
    <source>
        <strain evidence="8 9">CECT 8399</strain>
    </source>
</reference>
<dbReference type="Proteomes" id="UP000051326">
    <property type="component" value="Unassembled WGS sequence"/>
</dbReference>
<dbReference type="InterPro" id="IPR000620">
    <property type="entry name" value="EamA_dom"/>
</dbReference>
<feature type="transmembrane region" description="Helical" evidence="6">
    <location>
        <begin position="121"/>
        <end position="141"/>
    </location>
</feature>
<evidence type="ECO:0000259" key="7">
    <source>
        <dbReference type="Pfam" id="PF00892"/>
    </source>
</evidence>
<feature type="transmembrane region" description="Helical" evidence="6">
    <location>
        <begin position="179"/>
        <end position="197"/>
    </location>
</feature>
<dbReference type="GO" id="GO:0016020">
    <property type="term" value="C:membrane"/>
    <property type="evidence" value="ECO:0007669"/>
    <property type="project" value="UniProtKB-SubCell"/>
</dbReference>
<evidence type="ECO:0000256" key="5">
    <source>
        <dbReference type="ARBA" id="ARBA00023136"/>
    </source>
</evidence>
<feature type="transmembrane region" description="Helical" evidence="6">
    <location>
        <begin position="266"/>
        <end position="284"/>
    </location>
</feature>
<sequence length="301" mass="31360">MDARAIAMGLAFALMWSSAFTSARIIVQDASPLFSLAVRFLISGLIGVAIARALGQTWRLTPGQWRATVIFGICQNALYLGLNFIAMQWIEASLAAIIASTMPLLVALAGWALFGERLRPLGYAGLAAGILGVALIMSTRLSAGVDLLGVGLCVIGVLALTAATLALRGATSGGNFMMVVGLQMLIGSAVLFVAAPLTEEIFVTPTWRLAAAFTYTTIVPGLTATFIWVLLLNRIGAVRAATFHFLNPVFGVAVASVLLGEKLGPLDVLGVAIVTGGILAVQLARQADRPKAELSRAAKPG</sequence>
<feature type="domain" description="EamA" evidence="7">
    <location>
        <begin position="5"/>
        <end position="137"/>
    </location>
</feature>
<gene>
    <name evidence="8" type="ORF">PHA8399_03544</name>
</gene>
<dbReference type="SUPFAM" id="SSF103481">
    <property type="entry name" value="Multidrug resistance efflux transporter EmrE"/>
    <property type="match status" value="2"/>
</dbReference>
<dbReference type="STRING" id="1396826.PHA8399_03544"/>
<comment type="subcellular location">
    <subcellularLocation>
        <location evidence="1">Membrane</location>
        <topology evidence="1">Multi-pass membrane protein</topology>
    </subcellularLocation>
</comment>